<dbReference type="InterPro" id="IPR025887">
    <property type="entry name" value="Glyco_hydro_31_N_dom"/>
</dbReference>
<dbReference type="GO" id="GO:0016787">
    <property type="term" value="F:hydrolase activity"/>
    <property type="evidence" value="ECO:0007669"/>
    <property type="project" value="UniProtKB-KW"/>
</dbReference>
<feature type="domain" description="Glycoside hydrolase family 31 N-terminal" evidence="1">
    <location>
        <begin position="89"/>
        <end position="174"/>
    </location>
</feature>
<organism evidence="2">
    <name type="scientific">mine drainage metagenome</name>
    <dbReference type="NCBI Taxonomy" id="410659"/>
    <lineage>
        <taxon>unclassified sequences</taxon>
        <taxon>metagenomes</taxon>
        <taxon>ecological metagenomes</taxon>
    </lineage>
</organism>
<name>T1D389_9ZZZZ</name>
<accession>T1D389</accession>
<evidence type="ECO:0000313" key="2">
    <source>
        <dbReference type="EMBL" id="EQD76920.1"/>
    </source>
</evidence>
<dbReference type="InterPro" id="IPR011013">
    <property type="entry name" value="Gal_mutarotase_sf_dom"/>
</dbReference>
<dbReference type="EMBL" id="AUZX01002354">
    <property type="protein sequence ID" value="EQD76920.1"/>
    <property type="molecule type" value="Genomic_DNA"/>
</dbReference>
<sequence>HTTVLLEPYAPNVIRVSISTLKSYALAPPGYGIIAKPDVAGWRYARSASGETYSSPRLSVTILGPARHHSPHLLGQRRINQFFTDNGAPHYANVRLRFKLPDGHTVVTLKKWFMSRPSYGAGDMDILHDRRPSDPPFYRVGAVFSAQHGEHYYGLGENQQGRLDHRDQSVRCWSDYWGGRR</sequence>
<evidence type="ECO:0000259" key="1">
    <source>
        <dbReference type="Pfam" id="PF13802"/>
    </source>
</evidence>
<reference evidence="2" key="2">
    <citation type="journal article" date="2014" name="ISME J.">
        <title>Microbial stratification in low pH oxic and suboxic macroscopic growths along an acid mine drainage.</title>
        <authorList>
            <person name="Mendez-Garcia C."/>
            <person name="Mesa V."/>
            <person name="Sprenger R.R."/>
            <person name="Richter M."/>
            <person name="Diez M.S."/>
            <person name="Solano J."/>
            <person name="Bargiela R."/>
            <person name="Golyshina O.V."/>
            <person name="Manteca A."/>
            <person name="Ramos J.L."/>
            <person name="Gallego J.R."/>
            <person name="Llorente I."/>
            <person name="Martins Dos Santos V.A."/>
            <person name="Jensen O.N."/>
            <person name="Pelaez A.I."/>
            <person name="Sanchez J."/>
            <person name="Ferrer M."/>
        </authorList>
    </citation>
    <scope>NUCLEOTIDE SEQUENCE</scope>
</reference>
<dbReference type="Gene3D" id="2.60.40.1760">
    <property type="entry name" value="glycosyl hydrolase (family 31)"/>
    <property type="match status" value="1"/>
</dbReference>
<dbReference type="GO" id="GO:0005975">
    <property type="term" value="P:carbohydrate metabolic process"/>
    <property type="evidence" value="ECO:0007669"/>
    <property type="project" value="InterPro"/>
</dbReference>
<dbReference type="GO" id="GO:0030246">
    <property type="term" value="F:carbohydrate binding"/>
    <property type="evidence" value="ECO:0007669"/>
    <property type="project" value="InterPro"/>
</dbReference>
<protein>
    <submittedName>
        <fullName evidence="2">Glycoside hydrolase family 31</fullName>
    </submittedName>
</protein>
<proteinExistence type="predicted"/>
<dbReference type="AlphaFoldDB" id="T1D389"/>
<feature type="non-terminal residue" evidence="2">
    <location>
        <position position="1"/>
    </location>
</feature>
<reference evidence="2" key="1">
    <citation type="submission" date="2013-08" db="EMBL/GenBank/DDBJ databases">
        <authorList>
            <person name="Mendez C."/>
            <person name="Richter M."/>
            <person name="Ferrer M."/>
            <person name="Sanchez J."/>
        </authorList>
    </citation>
    <scope>NUCLEOTIDE SEQUENCE</scope>
</reference>
<dbReference type="SUPFAM" id="SSF74650">
    <property type="entry name" value="Galactose mutarotase-like"/>
    <property type="match status" value="1"/>
</dbReference>
<gene>
    <name evidence="2" type="ORF">B1A_03192</name>
</gene>
<dbReference type="Pfam" id="PF13802">
    <property type="entry name" value="Gal_mutarotas_2"/>
    <property type="match status" value="1"/>
</dbReference>
<keyword evidence="2" id="KW-0378">Hydrolase</keyword>
<comment type="caution">
    <text evidence="2">The sequence shown here is derived from an EMBL/GenBank/DDBJ whole genome shotgun (WGS) entry which is preliminary data.</text>
</comment>